<evidence type="ECO:0000313" key="3">
    <source>
        <dbReference type="Proteomes" id="UP000177579"/>
    </source>
</evidence>
<feature type="domain" description="Peptidase M16C associated" evidence="1">
    <location>
        <begin position="465"/>
        <end position="713"/>
    </location>
</feature>
<dbReference type="FunFam" id="3.30.830.10:FF:000034">
    <property type="entry name" value="presequence protease 1, chloroplastic/mitochondrial"/>
    <property type="match status" value="1"/>
</dbReference>
<dbReference type="Pfam" id="PF08367">
    <property type="entry name" value="M16C_assoc"/>
    <property type="match status" value="1"/>
</dbReference>
<dbReference type="Proteomes" id="UP000177579">
    <property type="component" value="Unassembled WGS sequence"/>
</dbReference>
<dbReference type="Pfam" id="PF00675">
    <property type="entry name" value="Peptidase_M16"/>
    <property type="match status" value="1"/>
</dbReference>
<gene>
    <name evidence="2" type="ORF">A2531_02455</name>
</gene>
<sequence>MTKKQIKNGQRIHGFIVRRIANIKDIQSIFYELEHEKTGARYIHLANRDTENGFCTLFKTIPQDSTGVAHILEHTVLTGSEKYPVRDPFFSMTRRSLNTFMNAFTSCDWTAYPFSSENEKDFYNLLDVYLDAAFFPNISELNFRQEGHRLEFNKDTGKLEFKGVVYNEMKGAMSSEDSIIAHEIQSALLPSGTYAYNSGGDPDVIPDLTHEQLKAFHARFYHPSNSYNFSYGNFPLEKHLEVVDRVLSRFEKIDPRAKVPPEPRWKNSKEMEFYYPLGKDEDPGQKYQAGLAWLTARTDEPFEVLSLEFLNEILLGDTEAPLYKALVNSGLGTSFMGGGFDDDYFDKIFVCGLKGIKRKDAKKVEEIIMDTLRGLAQKGINKELIAAAFNNFKISRKEISRSHYPYFISLFFRFASSWIHGSDPLLCLDSDKDMEKLDQKIKEGFLEKQIEKYFLNNKHMLSLLFVPDQEMNDFLEQQEQKRLARIEDELSYEDRLRIMKTAEDLEKLQDFDEDLSCLPTLSLSDIPVSVKTSKGVRLSHDAGIVRYKKPTNGLCYADILFDFDIEMIDTTVWPLFPIFCRALPIMGTKNFSSEYMVRLISRYTGGISAGQSIMRKFDSSRELVSFFSLAVQCLPETKKNTFDIIEELLNNFCFADLDKLKTIILQMKDRMEEAIVGNGHGFAYSLAKRGFDKEFKIQEMWSGVHNLKFLKELARDLDEQKLKNIAEDLVYLGRSIINREKMRIILAASRDQDIKELSELALRLKKNIPLRYDQIYHFEDFKQNNMKECWTTPTNVSFVADCFRVADMRNEDAPVLDVIAKVMKSCFIHKEIREKGGAYGGYAVYDKATGIFSFQSYRDPNISKTISVFREGAVEYICSGDFPEEKVKEAILQVCSVLDRPSSPHAEAFSDFYRRIIGLSDEARKEYKKRLLSVTRNDIIMTAKKYFTEGGFQNRSLAVISSDSKIEKENKKMSEPLEIRKI</sequence>
<evidence type="ECO:0000313" key="2">
    <source>
        <dbReference type="EMBL" id="OGF41530.1"/>
    </source>
</evidence>
<dbReference type="Pfam" id="PF22516">
    <property type="entry name" value="PreP_C"/>
    <property type="match status" value="1"/>
</dbReference>
<dbReference type="Pfam" id="PF05193">
    <property type="entry name" value="Peptidase_M16_C"/>
    <property type="match status" value="1"/>
</dbReference>
<comment type="caution">
    <text evidence="2">The sequence shown here is derived from an EMBL/GenBank/DDBJ whole genome shotgun (WGS) entry which is preliminary data.</text>
</comment>
<proteinExistence type="predicted"/>
<name>A0A1F5TRI2_9BACT</name>
<dbReference type="Gene3D" id="3.30.830.10">
    <property type="entry name" value="Metalloenzyme, LuxS/M16 peptidase-like"/>
    <property type="match status" value="4"/>
</dbReference>
<dbReference type="InterPro" id="IPR013578">
    <property type="entry name" value="Peptidase_M16C_assoc"/>
</dbReference>
<dbReference type="GO" id="GO:0046872">
    <property type="term" value="F:metal ion binding"/>
    <property type="evidence" value="ECO:0007669"/>
    <property type="project" value="InterPro"/>
</dbReference>
<organism evidence="2 3">
    <name type="scientific">Candidatus Falkowbacteria bacterium RIFOXYD2_FULL_34_120</name>
    <dbReference type="NCBI Taxonomy" id="1798007"/>
    <lineage>
        <taxon>Bacteria</taxon>
        <taxon>Candidatus Falkowiibacteriota</taxon>
    </lineage>
</organism>
<reference evidence="2 3" key="1">
    <citation type="journal article" date="2016" name="Nat. Commun.">
        <title>Thousands of microbial genomes shed light on interconnected biogeochemical processes in an aquifer system.</title>
        <authorList>
            <person name="Anantharaman K."/>
            <person name="Brown C.T."/>
            <person name="Hug L.A."/>
            <person name="Sharon I."/>
            <person name="Castelle C.J."/>
            <person name="Probst A.J."/>
            <person name="Thomas B.C."/>
            <person name="Singh A."/>
            <person name="Wilkins M.J."/>
            <person name="Karaoz U."/>
            <person name="Brodie E.L."/>
            <person name="Williams K.H."/>
            <person name="Hubbard S.S."/>
            <person name="Banfield J.F."/>
        </authorList>
    </citation>
    <scope>NUCLEOTIDE SEQUENCE [LARGE SCALE GENOMIC DNA]</scope>
</reference>
<dbReference type="InterPro" id="IPR007863">
    <property type="entry name" value="Peptidase_M16_C"/>
</dbReference>
<protein>
    <recommendedName>
        <fullName evidence="1">Peptidase M16C associated domain-containing protein</fullName>
    </recommendedName>
</protein>
<dbReference type="PANTHER" id="PTHR43016">
    <property type="entry name" value="PRESEQUENCE PROTEASE"/>
    <property type="match status" value="1"/>
</dbReference>
<accession>A0A1F5TRI2</accession>
<dbReference type="AlphaFoldDB" id="A0A1F5TRI2"/>
<dbReference type="InterPro" id="IPR055130">
    <property type="entry name" value="PreP_C"/>
</dbReference>
<dbReference type="EMBL" id="MFGO01000008">
    <property type="protein sequence ID" value="OGF41530.1"/>
    <property type="molecule type" value="Genomic_DNA"/>
</dbReference>
<evidence type="ECO:0000259" key="1">
    <source>
        <dbReference type="SMART" id="SM01264"/>
    </source>
</evidence>
<dbReference type="InterPro" id="IPR011765">
    <property type="entry name" value="Pept_M16_N"/>
</dbReference>
<dbReference type="InterPro" id="IPR011249">
    <property type="entry name" value="Metalloenz_LuxS/M16"/>
</dbReference>
<dbReference type="PANTHER" id="PTHR43016:SF13">
    <property type="entry name" value="PRESEQUENCE PROTEASE, MITOCHONDRIAL"/>
    <property type="match status" value="1"/>
</dbReference>
<dbReference type="GO" id="GO:0006508">
    <property type="term" value="P:proteolysis"/>
    <property type="evidence" value="ECO:0007669"/>
    <property type="project" value="InterPro"/>
</dbReference>
<dbReference type="SUPFAM" id="SSF63411">
    <property type="entry name" value="LuxS/MPP-like metallohydrolase"/>
    <property type="match status" value="4"/>
</dbReference>
<dbReference type="SMART" id="SM01264">
    <property type="entry name" value="M16C_associated"/>
    <property type="match status" value="1"/>
</dbReference>